<evidence type="ECO:0000256" key="1">
    <source>
        <dbReference type="SAM" id="MobiDB-lite"/>
    </source>
</evidence>
<name>A0A518DNS8_9BACT</name>
<dbReference type="InterPro" id="IPR005804">
    <property type="entry name" value="FA_desaturase_dom"/>
</dbReference>
<feature type="compositionally biased region" description="Polar residues" evidence="1">
    <location>
        <begin position="339"/>
        <end position="350"/>
    </location>
</feature>
<gene>
    <name evidence="4" type="primary">des</name>
    <name evidence="4" type="ORF">Pla8534_12770</name>
</gene>
<keyword evidence="4" id="KW-0560">Oxidoreductase</keyword>
<dbReference type="GO" id="GO:0016020">
    <property type="term" value="C:membrane"/>
    <property type="evidence" value="ECO:0007669"/>
    <property type="project" value="TreeGrafter"/>
</dbReference>
<protein>
    <submittedName>
        <fullName evidence="4">Fatty acid desaturase</fullName>
        <ecNumber evidence="4">1.14.19.-</ecNumber>
    </submittedName>
</protein>
<accession>A0A518DNS8</accession>
<keyword evidence="5" id="KW-1185">Reference proteome</keyword>
<feature type="region of interest" description="Disordered" evidence="1">
    <location>
        <begin position="322"/>
        <end position="350"/>
    </location>
</feature>
<dbReference type="Proteomes" id="UP000317648">
    <property type="component" value="Chromosome"/>
</dbReference>
<dbReference type="GO" id="GO:0006629">
    <property type="term" value="P:lipid metabolic process"/>
    <property type="evidence" value="ECO:0007669"/>
    <property type="project" value="InterPro"/>
</dbReference>
<dbReference type="EMBL" id="CP036433">
    <property type="protein sequence ID" value="QDU93497.1"/>
    <property type="molecule type" value="Genomic_DNA"/>
</dbReference>
<dbReference type="OrthoDB" id="9769653at2"/>
<dbReference type="RefSeq" id="WP_145050354.1">
    <property type="nucleotide sequence ID" value="NZ_CP036433.1"/>
</dbReference>
<dbReference type="Pfam" id="PF00487">
    <property type="entry name" value="FA_desaturase"/>
    <property type="match status" value="1"/>
</dbReference>
<keyword evidence="2" id="KW-0812">Transmembrane</keyword>
<evidence type="ECO:0000256" key="2">
    <source>
        <dbReference type="SAM" id="Phobius"/>
    </source>
</evidence>
<keyword evidence="2" id="KW-0472">Membrane</keyword>
<keyword evidence="2" id="KW-1133">Transmembrane helix</keyword>
<evidence type="ECO:0000259" key="3">
    <source>
        <dbReference type="Pfam" id="PF00487"/>
    </source>
</evidence>
<dbReference type="PANTHER" id="PTHR19353:SF73">
    <property type="entry name" value="FATTY ACID DESATURASE"/>
    <property type="match status" value="1"/>
</dbReference>
<sequence length="350" mass="39285">MRTAKELLVASKEFASENRWVSWWHLWSTLVVLAAFVALAVNDLPWTIRILASTAAGLVSVRLFIIYHDYQHHAILRTAPLAKLIMWGYGIFLLNPSSVWIRSHDHHHKNNSKTFGANIGSYPVMTTQAYANATFGERFAYAAARHPLTMLLGYFTVFLIGMCLRPFLLSPRRHYDAGLAMVVHFSAMAYLASFGLDVMVLGLLYPSMVASALGAYLFYAQHNYPDARLKPRSEWSHVEAALHSSSYIAMNPLMNWLTGNIGYHHVHHLNARIPFYRLPEAMAALEELQSPGVTTLGLRGILSCLRLKLWSPEEDRFVGFDHPDAVGGPTTLPVEETRPVQNPTSNKRAA</sequence>
<feature type="domain" description="Fatty acid desaturase" evidence="3">
    <location>
        <begin position="46"/>
        <end position="288"/>
    </location>
</feature>
<dbReference type="GO" id="GO:0016717">
    <property type="term" value="F:oxidoreductase activity, acting on paired donors, with oxidation of a pair of donors resulting in the reduction of molecular oxygen to two molecules of water"/>
    <property type="evidence" value="ECO:0007669"/>
    <property type="project" value="TreeGrafter"/>
</dbReference>
<feature type="transmembrane region" description="Helical" evidence="2">
    <location>
        <begin position="175"/>
        <end position="192"/>
    </location>
</feature>
<evidence type="ECO:0000313" key="4">
    <source>
        <dbReference type="EMBL" id="QDU93497.1"/>
    </source>
</evidence>
<feature type="transmembrane region" description="Helical" evidence="2">
    <location>
        <begin position="21"/>
        <end position="40"/>
    </location>
</feature>
<dbReference type="AlphaFoldDB" id="A0A518DNS8"/>
<feature type="transmembrane region" description="Helical" evidence="2">
    <location>
        <begin position="74"/>
        <end position="94"/>
    </location>
</feature>
<evidence type="ECO:0000313" key="5">
    <source>
        <dbReference type="Proteomes" id="UP000317648"/>
    </source>
</evidence>
<reference evidence="4 5" key="1">
    <citation type="submission" date="2019-02" db="EMBL/GenBank/DDBJ databases">
        <title>Deep-cultivation of Planctomycetes and their phenomic and genomic characterization uncovers novel biology.</title>
        <authorList>
            <person name="Wiegand S."/>
            <person name="Jogler M."/>
            <person name="Boedeker C."/>
            <person name="Pinto D."/>
            <person name="Vollmers J."/>
            <person name="Rivas-Marin E."/>
            <person name="Kohn T."/>
            <person name="Peeters S.H."/>
            <person name="Heuer A."/>
            <person name="Rast P."/>
            <person name="Oberbeckmann S."/>
            <person name="Bunk B."/>
            <person name="Jeske O."/>
            <person name="Meyerdierks A."/>
            <person name="Storesund J.E."/>
            <person name="Kallscheuer N."/>
            <person name="Luecker S."/>
            <person name="Lage O.M."/>
            <person name="Pohl T."/>
            <person name="Merkel B.J."/>
            <person name="Hornburger P."/>
            <person name="Mueller R.-W."/>
            <person name="Bruemmer F."/>
            <person name="Labrenz M."/>
            <person name="Spormann A.M."/>
            <person name="Op den Camp H."/>
            <person name="Overmann J."/>
            <person name="Amann R."/>
            <person name="Jetten M.S.M."/>
            <person name="Mascher T."/>
            <person name="Medema M.H."/>
            <person name="Devos D.P."/>
            <person name="Kaster A.-K."/>
            <person name="Ovreas L."/>
            <person name="Rohde M."/>
            <person name="Galperin M.Y."/>
            <person name="Jogler C."/>
        </authorList>
    </citation>
    <scope>NUCLEOTIDE SEQUENCE [LARGE SCALE GENOMIC DNA]</scope>
    <source>
        <strain evidence="4 5">Pla85_3_4</strain>
    </source>
</reference>
<dbReference type="PANTHER" id="PTHR19353">
    <property type="entry name" value="FATTY ACID DESATURASE 2"/>
    <property type="match status" value="1"/>
</dbReference>
<dbReference type="InterPro" id="IPR012171">
    <property type="entry name" value="Fatty_acid_desaturase"/>
</dbReference>
<feature type="transmembrane region" description="Helical" evidence="2">
    <location>
        <begin position="198"/>
        <end position="219"/>
    </location>
</feature>
<dbReference type="KEGG" id="lcre:Pla8534_12770"/>
<feature type="transmembrane region" description="Helical" evidence="2">
    <location>
        <begin position="148"/>
        <end position="168"/>
    </location>
</feature>
<feature type="transmembrane region" description="Helical" evidence="2">
    <location>
        <begin position="46"/>
        <end position="67"/>
    </location>
</feature>
<dbReference type="EC" id="1.14.19.-" evidence="4"/>
<proteinExistence type="predicted"/>
<organism evidence="4 5">
    <name type="scientific">Lignipirellula cremea</name>
    <dbReference type="NCBI Taxonomy" id="2528010"/>
    <lineage>
        <taxon>Bacteria</taxon>
        <taxon>Pseudomonadati</taxon>
        <taxon>Planctomycetota</taxon>
        <taxon>Planctomycetia</taxon>
        <taxon>Pirellulales</taxon>
        <taxon>Pirellulaceae</taxon>
        <taxon>Lignipirellula</taxon>
    </lineage>
</organism>